<proteinExistence type="inferred from homology"/>
<evidence type="ECO:0000256" key="4">
    <source>
        <dbReference type="ARBA" id="ARBA00035494"/>
    </source>
</evidence>
<evidence type="ECO:0000256" key="6">
    <source>
        <dbReference type="RuleBase" id="RU000661"/>
    </source>
</evidence>
<dbReference type="InterPro" id="IPR036373">
    <property type="entry name" value="Ribosomal_bL17_sf"/>
</dbReference>
<accession>A0A1F8DQN5</accession>
<organism evidence="7 8">
    <name type="scientific">Candidatus Wolfebacteria bacterium RIFCSPHIGHO2_01_FULL_48_22</name>
    <dbReference type="NCBI Taxonomy" id="1802555"/>
    <lineage>
        <taxon>Bacteria</taxon>
        <taxon>Candidatus Wolfeibacteriota</taxon>
    </lineage>
</organism>
<reference evidence="7 8" key="1">
    <citation type="journal article" date="2016" name="Nat. Commun.">
        <title>Thousands of microbial genomes shed light on interconnected biogeochemical processes in an aquifer system.</title>
        <authorList>
            <person name="Anantharaman K."/>
            <person name="Brown C.T."/>
            <person name="Hug L.A."/>
            <person name="Sharon I."/>
            <person name="Castelle C.J."/>
            <person name="Probst A.J."/>
            <person name="Thomas B.C."/>
            <person name="Singh A."/>
            <person name="Wilkins M.J."/>
            <person name="Karaoz U."/>
            <person name="Brodie E.L."/>
            <person name="Williams K.H."/>
            <person name="Hubbard S.S."/>
            <person name="Banfield J.F."/>
        </authorList>
    </citation>
    <scope>NUCLEOTIDE SEQUENCE [LARGE SCALE GENOMIC DNA]</scope>
</reference>
<dbReference type="InterPro" id="IPR000456">
    <property type="entry name" value="Ribosomal_bL17"/>
</dbReference>
<dbReference type="Proteomes" id="UP000177029">
    <property type="component" value="Unassembled WGS sequence"/>
</dbReference>
<dbReference type="NCBIfam" id="TIGR00059">
    <property type="entry name" value="L17"/>
    <property type="match status" value="1"/>
</dbReference>
<dbReference type="PANTHER" id="PTHR14413">
    <property type="entry name" value="RIBOSOMAL PROTEIN L17"/>
    <property type="match status" value="1"/>
</dbReference>
<dbReference type="SUPFAM" id="SSF64263">
    <property type="entry name" value="Prokaryotic ribosomal protein L17"/>
    <property type="match status" value="1"/>
</dbReference>
<keyword evidence="2 5" id="KW-0689">Ribosomal protein</keyword>
<dbReference type="GO" id="GO:0006412">
    <property type="term" value="P:translation"/>
    <property type="evidence" value="ECO:0007669"/>
    <property type="project" value="InterPro"/>
</dbReference>
<sequence>MKHQKKGKKFHRTKGQREAFIQGLVSNLIQKEKIQTTDVRAKTLKTEAEKMITLAKKQNTASLRLLIARLPRKSAQKLYYEIAPRYAERKGGYIRVIKQGKRRIGDAAMTSMVEFV</sequence>
<evidence type="ECO:0000256" key="5">
    <source>
        <dbReference type="RuleBase" id="RU000660"/>
    </source>
</evidence>
<dbReference type="EMBL" id="MGIP01000014">
    <property type="protein sequence ID" value="OGM90943.1"/>
    <property type="molecule type" value="Genomic_DNA"/>
</dbReference>
<dbReference type="Gene3D" id="3.90.1030.10">
    <property type="entry name" value="Ribosomal protein L17"/>
    <property type="match status" value="1"/>
</dbReference>
<dbReference type="GO" id="GO:0022625">
    <property type="term" value="C:cytosolic large ribosomal subunit"/>
    <property type="evidence" value="ECO:0007669"/>
    <property type="project" value="TreeGrafter"/>
</dbReference>
<gene>
    <name evidence="7" type="ORF">A2755_01945</name>
</gene>
<comment type="similarity">
    <text evidence="1 5">Belongs to the bacterial ribosomal protein bL17 family.</text>
</comment>
<evidence type="ECO:0000313" key="8">
    <source>
        <dbReference type="Proteomes" id="UP000177029"/>
    </source>
</evidence>
<protein>
    <recommendedName>
        <fullName evidence="4 6">50S ribosomal protein L17</fullName>
    </recommendedName>
</protein>
<dbReference type="PANTHER" id="PTHR14413:SF16">
    <property type="entry name" value="LARGE RIBOSOMAL SUBUNIT PROTEIN BL17M"/>
    <property type="match status" value="1"/>
</dbReference>
<evidence type="ECO:0000256" key="2">
    <source>
        <dbReference type="ARBA" id="ARBA00022980"/>
    </source>
</evidence>
<keyword evidence="3 5" id="KW-0687">Ribonucleoprotein</keyword>
<dbReference type="STRING" id="1802555.A2755_01945"/>
<dbReference type="GO" id="GO:0003735">
    <property type="term" value="F:structural constituent of ribosome"/>
    <property type="evidence" value="ECO:0007669"/>
    <property type="project" value="InterPro"/>
</dbReference>
<comment type="caution">
    <text evidence="7">The sequence shown here is derived from an EMBL/GenBank/DDBJ whole genome shotgun (WGS) entry which is preliminary data.</text>
</comment>
<dbReference type="PROSITE" id="PS01167">
    <property type="entry name" value="RIBOSOMAL_L17"/>
    <property type="match status" value="1"/>
</dbReference>
<evidence type="ECO:0000256" key="1">
    <source>
        <dbReference type="ARBA" id="ARBA00008777"/>
    </source>
</evidence>
<name>A0A1F8DQN5_9BACT</name>
<evidence type="ECO:0000313" key="7">
    <source>
        <dbReference type="EMBL" id="OGM90943.1"/>
    </source>
</evidence>
<dbReference type="InterPro" id="IPR047859">
    <property type="entry name" value="Ribosomal_bL17_CS"/>
</dbReference>
<dbReference type="Pfam" id="PF01196">
    <property type="entry name" value="Ribosomal_L17"/>
    <property type="match status" value="1"/>
</dbReference>
<dbReference type="AlphaFoldDB" id="A0A1F8DQN5"/>
<evidence type="ECO:0000256" key="3">
    <source>
        <dbReference type="ARBA" id="ARBA00023274"/>
    </source>
</evidence>